<evidence type="ECO:0000256" key="4">
    <source>
        <dbReference type="ARBA" id="ARBA00023136"/>
    </source>
</evidence>
<dbReference type="InterPro" id="IPR020846">
    <property type="entry name" value="MFS_dom"/>
</dbReference>
<dbReference type="PROSITE" id="PS50850">
    <property type="entry name" value="MFS"/>
    <property type="match status" value="1"/>
</dbReference>
<dbReference type="Gene3D" id="1.20.1250.20">
    <property type="entry name" value="MFS general substrate transporter like domains"/>
    <property type="match status" value="2"/>
</dbReference>
<evidence type="ECO:0000256" key="1">
    <source>
        <dbReference type="ARBA" id="ARBA00004141"/>
    </source>
</evidence>
<proteinExistence type="predicted"/>
<dbReference type="AlphaFoldDB" id="A0A9N9ZB34"/>
<feature type="transmembrane region" description="Helical" evidence="6">
    <location>
        <begin position="459"/>
        <end position="483"/>
    </location>
</feature>
<name>A0A9N9ZB34_9HYPO</name>
<feature type="transmembrane region" description="Helical" evidence="6">
    <location>
        <begin position="44"/>
        <end position="66"/>
    </location>
</feature>
<feature type="transmembrane region" description="Helical" evidence="6">
    <location>
        <begin position="428"/>
        <end position="452"/>
    </location>
</feature>
<keyword evidence="3 6" id="KW-1133">Transmembrane helix</keyword>
<comment type="caution">
    <text evidence="8">The sequence shown here is derived from an EMBL/GenBank/DDBJ whole genome shotgun (WGS) entry which is preliminary data.</text>
</comment>
<feature type="domain" description="Major facilitator superfamily (MFS) profile" evidence="7">
    <location>
        <begin position="53"/>
        <end position="560"/>
    </location>
</feature>
<protein>
    <recommendedName>
        <fullName evidence="7">Major facilitator superfamily (MFS) profile domain-containing protein</fullName>
    </recommendedName>
</protein>
<dbReference type="SUPFAM" id="SSF103473">
    <property type="entry name" value="MFS general substrate transporter"/>
    <property type="match status" value="2"/>
</dbReference>
<feature type="transmembrane region" description="Helical" evidence="6">
    <location>
        <begin position="86"/>
        <end position="106"/>
    </location>
</feature>
<feature type="transmembrane region" description="Helical" evidence="6">
    <location>
        <begin position="330"/>
        <end position="348"/>
    </location>
</feature>
<dbReference type="PANTHER" id="PTHR23501:SF55">
    <property type="entry name" value="SIDEROPHORE IRON TRANSPORTER, PUTATIVE (AFU_ORTHOLOGUE AFUA_3G03440)-RELATED"/>
    <property type="match status" value="1"/>
</dbReference>
<feature type="transmembrane region" description="Helical" evidence="6">
    <location>
        <begin position="118"/>
        <end position="135"/>
    </location>
</feature>
<evidence type="ECO:0000256" key="6">
    <source>
        <dbReference type="SAM" id="Phobius"/>
    </source>
</evidence>
<feature type="transmembrane region" description="Helical" evidence="6">
    <location>
        <begin position="537"/>
        <end position="555"/>
    </location>
</feature>
<evidence type="ECO:0000256" key="3">
    <source>
        <dbReference type="ARBA" id="ARBA00022989"/>
    </source>
</evidence>
<dbReference type="Pfam" id="PF07690">
    <property type="entry name" value="MFS_1"/>
    <property type="match status" value="1"/>
</dbReference>
<feature type="transmembrane region" description="Helical" evidence="6">
    <location>
        <begin position="368"/>
        <end position="388"/>
    </location>
</feature>
<feature type="transmembrane region" description="Helical" evidence="6">
    <location>
        <begin position="397"/>
        <end position="416"/>
    </location>
</feature>
<feature type="transmembrane region" description="Helical" evidence="6">
    <location>
        <begin position="147"/>
        <end position="165"/>
    </location>
</feature>
<dbReference type="GO" id="GO:0022857">
    <property type="term" value="F:transmembrane transporter activity"/>
    <property type="evidence" value="ECO:0007669"/>
    <property type="project" value="InterPro"/>
</dbReference>
<dbReference type="PANTHER" id="PTHR23501">
    <property type="entry name" value="MAJOR FACILITATOR SUPERFAMILY"/>
    <property type="match status" value="1"/>
</dbReference>
<reference evidence="9" key="1">
    <citation type="submission" date="2019-06" db="EMBL/GenBank/DDBJ databases">
        <authorList>
            <person name="Broberg M."/>
        </authorList>
    </citation>
    <scope>NUCLEOTIDE SEQUENCE [LARGE SCALE GENOMIC DNA]</scope>
</reference>
<comment type="subcellular location">
    <subcellularLocation>
        <location evidence="1">Membrane</location>
        <topology evidence="1">Multi-pass membrane protein</topology>
    </subcellularLocation>
</comment>
<evidence type="ECO:0000313" key="8">
    <source>
        <dbReference type="EMBL" id="CAH0052070.1"/>
    </source>
</evidence>
<dbReference type="Proteomes" id="UP000775872">
    <property type="component" value="Unassembled WGS sequence"/>
</dbReference>
<keyword evidence="9" id="KW-1185">Reference proteome</keyword>
<accession>A0A9N9ZB34</accession>
<feature type="transmembrane region" description="Helical" evidence="6">
    <location>
        <begin position="208"/>
        <end position="230"/>
    </location>
</feature>
<dbReference type="InterPro" id="IPR011701">
    <property type="entry name" value="MFS"/>
</dbReference>
<keyword evidence="2 6" id="KW-0812">Transmembrane</keyword>
<dbReference type="GO" id="GO:0005886">
    <property type="term" value="C:plasma membrane"/>
    <property type="evidence" value="ECO:0007669"/>
    <property type="project" value="TreeGrafter"/>
</dbReference>
<feature type="transmembrane region" description="Helical" evidence="6">
    <location>
        <begin position="177"/>
        <end position="196"/>
    </location>
</feature>
<evidence type="ECO:0000313" key="9">
    <source>
        <dbReference type="Proteomes" id="UP000775872"/>
    </source>
</evidence>
<feature type="region of interest" description="Disordered" evidence="5">
    <location>
        <begin position="1"/>
        <end position="20"/>
    </location>
</feature>
<organism evidence="8 9">
    <name type="scientific">Clonostachys solani</name>
    <dbReference type="NCBI Taxonomy" id="160281"/>
    <lineage>
        <taxon>Eukaryota</taxon>
        <taxon>Fungi</taxon>
        <taxon>Dikarya</taxon>
        <taxon>Ascomycota</taxon>
        <taxon>Pezizomycotina</taxon>
        <taxon>Sordariomycetes</taxon>
        <taxon>Hypocreomycetidae</taxon>
        <taxon>Hypocreales</taxon>
        <taxon>Bionectriaceae</taxon>
        <taxon>Clonostachys</taxon>
    </lineage>
</organism>
<keyword evidence="4 6" id="KW-0472">Membrane</keyword>
<dbReference type="InterPro" id="IPR036259">
    <property type="entry name" value="MFS_trans_sf"/>
</dbReference>
<sequence>MRMKQKETFHTGHAETSAKDAKEYELEFNPAQPGVQEAEVVKSALTIGGLAALFSMITLITFTTALQVQVMYSTLPYVYSDFSAHSLIPTTNIVSSVVAAIFRLPLSKVLNLWGRAQGFAVMLTVFTIGVIMMAACQNVVTYSAASVFFWTGFDGMFYVLYVILADNFSLRNRGFMFGLYNAPYLVTTWVGSPIASRFLSGPGWRWSFGTFAIAAPVAGLPLILLLLWNYRRARLRSGVSERKEHRNAWEGLKYYWVEFDFIGLLLLAGGFSLLLLPFSLYSGQASGWASPMIICMIVFGVFCFVLFAIWEKYWAPKSFLPWELIKDRTIIGGSIASANTYLVYYVWYSYFSSSLQVIQGLDITLAGYVVNIHSVGWVLAGIAAGALIRTTSHYKWIALYIGSPLQILATGLMYHFSDTGSPTGLIVMAQVFLSLADGLIYLTSEVAVLAVIDHEHIAVVLAVYNMVTSIFQAVGATISAAIWTKVFPSYLSKNLPASAQPQLESIYSSIYSQLSFDKGTAERLAIEQSYSQAMRNLFSAALCLTVIGLVATLFWKDVNVKDKEEEQPASRQLDSRQHSSE</sequence>
<feature type="transmembrane region" description="Helical" evidence="6">
    <location>
        <begin position="251"/>
        <end position="276"/>
    </location>
</feature>
<evidence type="ECO:0000256" key="5">
    <source>
        <dbReference type="SAM" id="MobiDB-lite"/>
    </source>
</evidence>
<evidence type="ECO:0000259" key="7">
    <source>
        <dbReference type="PROSITE" id="PS50850"/>
    </source>
</evidence>
<dbReference type="OrthoDB" id="2241241at2759"/>
<reference evidence="8 9" key="2">
    <citation type="submission" date="2021-10" db="EMBL/GenBank/DDBJ databases">
        <authorList>
            <person name="Piombo E."/>
        </authorList>
    </citation>
    <scope>NUCLEOTIDE SEQUENCE [LARGE SCALE GENOMIC DNA]</scope>
</reference>
<dbReference type="EMBL" id="CABFOC020000043">
    <property type="protein sequence ID" value="CAH0052070.1"/>
    <property type="molecule type" value="Genomic_DNA"/>
</dbReference>
<evidence type="ECO:0000256" key="2">
    <source>
        <dbReference type="ARBA" id="ARBA00022692"/>
    </source>
</evidence>
<gene>
    <name evidence="8" type="ORF">CSOL1703_00014988</name>
</gene>
<feature type="transmembrane region" description="Helical" evidence="6">
    <location>
        <begin position="288"/>
        <end position="310"/>
    </location>
</feature>